<name>A0A8H3HSV4_9AGAM</name>
<protein>
    <submittedName>
        <fullName evidence="2">Uncharacterized protein</fullName>
    </submittedName>
</protein>
<dbReference type="Proteomes" id="UP000663853">
    <property type="component" value="Unassembled WGS sequence"/>
</dbReference>
<dbReference type="AlphaFoldDB" id="A0A8H3HSV4"/>
<comment type="caution">
    <text evidence="2">The sequence shown here is derived from an EMBL/GenBank/DDBJ whole genome shotgun (WGS) entry which is preliminary data.</text>
</comment>
<feature type="region of interest" description="Disordered" evidence="1">
    <location>
        <begin position="1"/>
        <end position="51"/>
    </location>
</feature>
<proteinExistence type="predicted"/>
<accession>A0A8H3HSV4</accession>
<sequence>MKSFPNPMRRRSTAPEGHIPESMAASSGPATRPKPPSRSQSSGPPPIHRRSLKRLRKYYIANISPKSGHIQDQVILSASYYQSDGVDFIHLNTSGSQSGIQGVFLLESPQPNKGPGVPRLLRRFSQSNAMKSIGNMVPIAPNLGYFSVSREASGLQVNILLPTTPLDTITYQTPLPLDNLVVLTGKISSPRSRRSLDSPARTWFIPAVWEGLKRLKAFHENTPPADLEASSNHDTAPAGVQKLLDGAMSTFGDSLLLFHHKVLKIQQKFDHSMSANQERKNIVRQEIDERNQDITKTQANWHAAEQERENLRRKESLLRKQLSASNLTVH</sequence>
<evidence type="ECO:0000256" key="1">
    <source>
        <dbReference type="SAM" id="MobiDB-lite"/>
    </source>
</evidence>
<dbReference type="EMBL" id="CAJMXA010004176">
    <property type="protein sequence ID" value="CAE6536474.1"/>
    <property type="molecule type" value="Genomic_DNA"/>
</dbReference>
<gene>
    <name evidence="2" type="ORF">RDB_LOCUS180748</name>
</gene>
<organism evidence="2 3">
    <name type="scientific">Rhizoctonia solani</name>
    <dbReference type="NCBI Taxonomy" id="456999"/>
    <lineage>
        <taxon>Eukaryota</taxon>
        <taxon>Fungi</taxon>
        <taxon>Dikarya</taxon>
        <taxon>Basidiomycota</taxon>
        <taxon>Agaricomycotina</taxon>
        <taxon>Agaricomycetes</taxon>
        <taxon>Cantharellales</taxon>
        <taxon>Ceratobasidiaceae</taxon>
        <taxon>Rhizoctonia</taxon>
    </lineage>
</organism>
<evidence type="ECO:0000313" key="3">
    <source>
        <dbReference type="Proteomes" id="UP000663853"/>
    </source>
</evidence>
<evidence type="ECO:0000313" key="2">
    <source>
        <dbReference type="EMBL" id="CAE6536474.1"/>
    </source>
</evidence>
<reference evidence="2" key="1">
    <citation type="submission" date="2021-01" db="EMBL/GenBank/DDBJ databases">
        <authorList>
            <person name="Kaushik A."/>
        </authorList>
    </citation>
    <scope>NUCLEOTIDE SEQUENCE</scope>
    <source>
        <strain evidence="2">AG6-10EEA</strain>
    </source>
</reference>